<dbReference type="RefSeq" id="WP_169679651.1">
    <property type="nucleotide sequence ID" value="NZ_JABBNU010000004.1"/>
</dbReference>
<dbReference type="Proteomes" id="UP000559010">
    <property type="component" value="Unassembled WGS sequence"/>
</dbReference>
<dbReference type="AlphaFoldDB" id="A0A848J145"/>
<protein>
    <submittedName>
        <fullName evidence="3">Uncharacterized protein</fullName>
    </submittedName>
</protein>
<keyword evidence="2" id="KW-0472">Membrane</keyword>
<evidence type="ECO:0000313" key="4">
    <source>
        <dbReference type="Proteomes" id="UP000559010"/>
    </source>
</evidence>
<feature type="coiled-coil region" evidence="1">
    <location>
        <begin position="39"/>
        <end position="66"/>
    </location>
</feature>
<keyword evidence="1" id="KW-0175">Coiled coil</keyword>
<comment type="caution">
    <text evidence="3">The sequence shown here is derived from an EMBL/GenBank/DDBJ whole genome shotgun (WGS) entry which is preliminary data.</text>
</comment>
<accession>A0A848J145</accession>
<gene>
    <name evidence="3" type="ORF">HH304_07320</name>
</gene>
<keyword evidence="2" id="KW-1133">Transmembrane helix</keyword>
<sequence length="246" mass="28095">MPNSDNRYKILSIILIILLLFASIFIFTDSDSGSQEDLESAYKTQIDSLKNQNSELNSEIDELRSQMLIPQDSDIHKNLDSDSSNDSHGYNEANLSADEKYIIQLVKNMHQGYSELNKTKDPNSVLKYFTPRHSTNEVTINVQNLPSVKKHDTNNFKDHLQFLAEIEGLKIKMGTPYFKNIYVQGNIFNAYYVADLLVEKDGGLVEKAVLIASVSGQKNGNEWRIGNFSWMKFDKYDKLKLKEPEA</sequence>
<evidence type="ECO:0000313" key="3">
    <source>
        <dbReference type="EMBL" id="NMM48204.1"/>
    </source>
</evidence>
<keyword evidence="4" id="KW-1185">Reference proteome</keyword>
<dbReference type="EMBL" id="JABBNU010000004">
    <property type="protein sequence ID" value="NMM48204.1"/>
    <property type="molecule type" value="Genomic_DNA"/>
</dbReference>
<proteinExistence type="predicted"/>
<evidence type="ECO:0000256" key="1">
    <source>
        <dbReference type="SAM" id="Coils"/>
    </source>
</evidence>
<feature type="transmembrane region" description="Helical" evidence="2">
    <location>
        <begin position="7"/>
        <end position="27"/>
    </location>
</feature>
<organism evidence="3 4">
    <name type="scientific">Marinigracilibium pacificum</name>
    <dbReference type="NCBI Taxonomy" id="2729599"/>
    <lineage>
        <taxon>Bacteria</taxon>
        <taxon>Pseudomonadati</taxon>
        <taxon>Bacteroidota</taxon>
        <taxon>Cytophagia</taxon>
        <taxon>Cytophagales</taxon>
        <taxon>Flammeovirgaceae</taxon>
        <taxon>Marinigracilibium</taxon>
    </lineage>
</organism>
<name>A0A848J145_9BACT</name>
<evidence type="ECO:0000256" key="2">
    <source>
        <dbReference type="SAM" id="Phobius"/>
    </source>
</evidence>
<keyword evidence="2" id="KW-0812">Transmembrane</keyword>
<reference evidence="3 4" key="1">
    <citation type="submission" date="2020-04" db="EMBL/GenBank/DDBJ databases">
        <title>Flammeovirgaceae bacterium KN852 isolated from deep sea.</title>
        <authorList>
            <person name="Zhang D.-C."/>
        </authorList>
    </citation>
    <scope>NUCLEOTIDE SEQUENCE [LARGE SCALE GENOMIC DNA]</scope>
    <source>
        <strain evidence="3 4">KN852</strain>
    </source>
</reference>